<dbReference type="Proteomes" id="UP001066276">
    <property type="component" value="Chromosome 2_2"/>
</dbReference>
<dbReference type="AlphaFoldDB" id="A0AAV7V3J9"/>
<protein>
    <recommendedName>
        <fullName evidence="2">L1 transposable element RRM domain-containing protein</fullName>
    </recommendedName>
</protein>
<reference evidence="3" key="1">
    <citation type="journal article" date="2022" name="bioRxiv">
        <title>Sequencing and chromosome-scale assembly of the giantPleurodeles waltlgenome.</title>
        <authorList>
            <person name="Brown T."/>
            <person name="Elewa A."/>
            <person name="Iarovenko S."/>
            <person name="Subramanian E."/>
            <person name="Araus A.J."/>
            <person name="Petzold A."/>
            <person name="Susuki M."/>
            <person name="Suzuki K.-i.T."/>
            <person name="Hayashi T."/>
            <person name="Toyoda A."/>
            <person name="Oliveira C."/>
            <person name="Osipova E."/>
            <person name="Leigh N.D."/>
            <person name="Simon A."/>
            <person name="Yun M.H."/>
        </authorList>
    </citation>
    <scope>NUCLEOTIDE SEQUENCE</scope>
    <source>
        <strain evidence="3">20211129_DDA</strain>
        <tissue evidence="3">Liver</tissue>
    </source>
</reference>
<keyword evidence="1" id="KW-0175">Coiled coil</keyword>
<gene>
    <name evidence="3" type="ORF">NDU88_003825</name>
</gene>
<dbReference type="Pfam" id="PF02994">
    <property type="entry name" value="Transposase_22"/>
    <property type="match status" value="1"/>
</dbReference>
<evidence type="ECO:0000259" key="2">
    <source>
        <dbReference type="Pfam" id="PF02994"/>
    </source>
</evidence>
<dbReference type="Gene3D" id="3.30.70.1820">
    <property type="entry name" value="L1 transposable element, RRM domain"/>
    <property type="match status" value="1"/>
</dbReference>
<comment type="caution">
    <text evidence="3">The sequence shown here is derived from an EMBL/GenBank/DDBJ whole genome shotgun (WGS) entry which is preliminary data.</text>
</comment>
<dbReference type="InterPro" id="IPR043636">
    <property type="entry name" value="L1_RRM_dom"/>
</dbReference>
<dbReference type="PANTHER" id="PTHR11505">
    <property type="entry name" value="L1 TRANSPOSABLE ELEMENT-RELATED"/>
    <property type="match status" value="1"/>
</dbReference>
<evidence type="ECO:0000313" key="3">
    <source>
        <dbReference type="EMBL" id="KAJ1194537.1"/>
    </source>
</evidence>
<sequence length="266" mass="29880">MGSGLLTAKASNLVSGGSCLAVSDSISSNANILPQIPCSSSSTLVPASSVCRVTDIPLMEKLMGQILEELLAIKLSQEEARRETKDKVSQLNTHLTHLSTQASQGEQRVSDLEYAEKQLESVSSQIQWELEELQLKLDKMENRCRRSNLRIVGVPEEIESASSVTKVVSDLIYKCIFPEKARTEEHLSFMRAHRVPFTRPANSKYPRTILVNFGDFRIKEQILSQAIKMRNFPSGDSFSFRVFSDVSLLGVYRCRKFVGLIDFFKR</sequence>
<evidence type="ECO:0000313" key="4">
    <source>
        <dbReference type="Proteomes" id="UP001066276"/>
    </source>
</evidence>
<keyword evidence="4" id="KW-1185">Reference proteome</keyword>
<feature type="domain" description="L1 transposable element RRM" evidence="2">
    <location>
        <begin position="146"/>
        <end position="226"/>
    </location>
</feature>
<name>A0AAV7V3J9_PLEWA</name>
<evidence type="ECO:0000256" key="1">
    <source>
        <dbReference type="SAM" id="Coils"/>
    </source>
</evidence>
<feature type="coiled-coil region" evidence="1">
    <location>
        <begin position="123"/>
        <end position="150"/>
    </location>
</feature>
<dbReference type="EMBL" id="JANPWB010000004">
    <property type="protein sequence ID" value="KAJ1194537.1"/>
    <property type="molecule type" value="Genomic_DNA"/>
</dbReference>
<accession>A0AAV7V3J9</accession>
<organism evidence="3 4">
    <name type="scientific">Pleurodeles waltl</name>
    <name type="common">Iberian ribbed newt</name>
    <dbReference type="NCBI Taxonomy" id="8319"/>
    <lineage>
        <taxon>Eukaryota</taxon>
        <taxon>Metazoa</taxon>
        <taxon>Chordata</taxon>
        <taxon>Craniata</taxon>
        <taxon>Vertebrata</taxon>
        <taxon>Euteleostomi</taxon>
        <taxon>Amphibia</taxon>
        <taxon>Batrachia</taxon>
        <taxon>Caudata</taxon>
        <taxon>Salamandroidea</taxon>
        <taxon>Salamandridae</taxon>
        <taxon>Pleurodelinae</taxon>
        <taxon>Pleurodeles</taxon>
    </lineage>
</organism>
<dbReference type="InterPro" id="IPR004244">
    <property type="entry name" value="Transposase_22"/>
</dbReference>
<proteinExistence type="predicted"/>